<dbReference type="Gene3D" id="3.40.50.2000">
    <property type="entry name" value="Glycogen Phosphorylase B"/>
    <property type="match status" value="1"/>
</dbReference>
<protein>
    <submittedName>
        <fullName evidence="2">Undecaprenyldiphospho-muramoylpentapeptide beta-N- acetylglucosaminyltransferase</fullName>
    </submittedName>
</protein>
<dbReference type="RefSeq" id="WP_105195575.1">
    <property type="nucleotide sequence ID" value="NZ_OLKH01000066.1"/>
</dbReference>
<dbReference type="Proteomes" id="UP000238180">
    <property type="component" value="Unassembled WGS sequence"/>
</dbReference>
<dbReference type="Pfam" id="PF04101">
    <property type="entry name" value="Glyco_tran_28_C"/>
    <property type="match status" value="1"/>
</dbReference>
<evidence type="ECO:0000259" key="1">
    <source>
        <dbReference type="Pfam" id="PF04101"/>
    </source>
</evidence>
<reference evidence="2 3" key="1">
    <citation type="submission" date="2018-02" db="EMBL/GenBank/DDBJ databases">
        <authorList>
            <person name="Cohen D.B."/>
            <person name="Kent A.D."/>
        </authorList>
    </citation>
    <scope>NUCLEOTIDE SEQUENCE [LARGE SCALE GENOMIC DNA]</scope>
    <source>
        <strain evidence="2">CIP109753</strain>
    </source>
</reference>
<dbReference type="EMBL" id="OLKH01000066">
    <property type="protein sequence ID" value="SPE76665.1"/>
    <property type="molecule type" value="Genomic_DNA"/>
</dbReference>
<organism evidence="2 3">
    <name type="scientific">Flavobacterium columnare</name>
    <dbReference type="NCBI Taxonomy" id="996"/>
    <lineage>
        <taxon>Bacteria</taxon>
        <taxon>Pseudomonadati</taxon>
        <taxon>Bacteroidota</taxon>
        <taxon>Flavobacteriia</taxon>
        <taxon>Flavobacteriales</taxon>
        <taxon>Flavobacteriaceae</taxon>
        <taxon>Flavobacterium</taxon>
    </lineage>
</organism>
<dbReference type="AlphaFoldDB" id="A0A2N9P8J7"/>
<dbReference type="GO" id="GO:0016758">
    <property type="term" value="F:hexosyltransferase activity"/>
    <property type="evidence" value="ECO:0007669"/>
    <property type="project" value="InterPro"/>
</dbReference>
<keyword evidence="2" id="KW-0808">Transferase</keyword>
<evidence type="ECO:0000313" key="3">
    <source>
        <dbReference type="Proteomes" id="UP000238180"/>
    </source>
</evidence>
<evidence type="ECO:0000313" key="2">
    <source>
        <dbReference type="EMBL" id="SPE76665.1"/>
    </source>
</evidence>
<sequence>MKTSKNILVAPLNWGLGHATRCIPIIKALLTQGMNPIIASDGEALELLKFEFPSLTFITLPSYKIKYPKKGKYFKWKLFLFSHKILRAYFLERMATKKIIKVYNIQGIISDNRLGIYSKKKPSIFITHQLNVLTGNTTWITSWLHQQVIKQYDACWVPDFSGNQNLTGLLGHLKKPLPNVLYLGPISRFKKQLLNIRYDLMVILSGPEPQRSLLEEKLIRELQNYNGSILFIKGKVDKQQKINTEGIFTFYNFMNTQQLEVAFNSSQYIICRSGYTTVMDLAYLGKKAFFIPTPGQYEQEYLAHKLSLEQIIPYCVQDEFSLQKLEKIVDFKGFIQFNNKINWEKYFGIFDLEDK</sequence>
<feature type="domain" description="Glycosyl transferase family 28 C-terminal" evidence="1">
    <location>
        <begin position="226"/>
        <end position="328"/>
    </location>
</feature>
<dbReference type="SUPFAM" id="SSF53756">
    <property type="entry name" value="UDP-Glycosyltransferase/glycogen phosphorylase"/>
    <property type="match status" value="1"/>
</dbReference>
<dbReference type="InterPro" id="IPR007235">
    <property type="entry name" value="Glyco_trans_28_C"/>
</dbReference>
<accession>A0A2N9P8J7</accession>
<name>A0A2N9P8J7_9FLAO</name>
<gene>
    <name evidence="2" type="ORF">FLACOL_00651</name>
</gene>
<proteinExistence type="predicted"/>